<dbReference type="GO" id="GO:0003677">
    <property type="term" value="F:DNA binding"/>
    <property type="evidence" value="ECO:0007669"/>
    <property type="project" value="UniProtKB-KW"/>
</dbReference>
<evidence type="ECO:0000256" key="3">
    <source>
        <dbReference type="ARBA" id="ARBA00023172"/>
    </source>
</evidence>
<sequence>MTTGRKSPFRIAAMGDQTHALKARGPVKGSSADARARQLAEYTSHLRTINNRYGRPYAPRTIGAYRDAVIALDKWMTEKKVTGDFTACDTDTLNRFFRWYHREHDQATGDTYTGATNTKQRNLRHLFTWLQEEYDHEHPYTGKGLVRYSAPKAGRPQTLSRDFVGDMLKATGNSSPRVRDFETVRDHAIIRVLTDGVRATELLMLQVSTVLLDQGVAQIVPLKSGRGAAKGRLVPLQPKTVIALRRYLRARETHKLSRSEWLWLGTRGRGHLKYSGLYRMLNRRAEQAGYGAVAPHMFRHTWADDLLASDVSEEDVMEAGGWTDRSMLRRYAADMASSRAVTAVQGLGDRY</sequence>
<organism evidence="5 6">
    <name type="scientific">Embleya scabrispora</name>
    <dbReference type="NCBI Taxonomy" id="159449"/>
    <lineage>
        <taxon>Bacteria</taxon>
        <taxon>Bacillati</taxon>
        <taxon>Actinomycetota</taxon>
        <taxon>Actinomycetes</taxon>
        <taxon>Kitasatosporales</taxon>
        <taxon>Streptomycetaceae</taxon>
        <taxon>Embleya</taxon>
    </lineage>
</organism>
<gene>
    <name evidence="5" type="ORF">B4N89_09415</name>
</gene>
<proteinExistence type="inferred from homology"/>
<dbReference type="EMBL" id="MWQN01000001">
    <property type="protein sequence ID" value="OPC84916.1"/>
    <property type="molecule type" value="Genomic_DNA"/>
</dbReference>
<dbReference type="GO" id="GO:0006310">
    <property type="term" value="P:DNA recombination"/>
    <property type="evidence" value="ECO:0007669"/>
    <property type="project" value="UniProtKB-KW"/>
</dbReference>
<comment type="caution">
    <text evidence="5">The sequence shown here is derived from an EMBL/GenBank/DDBJ whole genome shotgun (WGS) entry which is preliminary data.</text>
</comment>
<dbReference type="InterPro" id="IPR002104">
    <property type="entry name" value="Integrase_catalytic"/>
</dbReference>
<evidence type="ECO:0000313" key="6">
    <source>
        <dbReference type="Proteomes" id="UP000190037"/>
    </source>
</evidence>
<keyword evidence="2" id="KW-0238">DNA-binding</keyword>
<accession>A0A1T3P766</accession>
<dbReference type="STRING" id="159449.B4N89_09415"/>
<dbReference type="PROSITE" id="PS51898">
    <property type="entry name" value="TYR_RECOMBINASE"/>
    <property type="match status" value="1"/>
</dbReference>
<reference evidence="5 6" key="1">
    <citation type="submission" date="2017-03" db="EMBL/GenBank/DDBJ databases">
        <title>Draft genome sequence of Streptomyces scabrisporus NF3, endophyte isolated from Amphipterygium adstringens.</title>
        <authorList>
            <person name="Vazquez M."/>
            <person name="Ceapa C.D."/>
            <person name="Rodriguez Luna D."/>
            <person name="Sanchez Esquivel S."/>
        </authorList>
    </citation>
    <scope>NUCLEOTIDE SEQUENCE [LARGE SCALE GENOMIC DNA]</scope>
    <source>
        <strain evidence="5 6">NF3</strain>
    </source>
</reference>
<feature type="domain" description="Tyr recombinase" evidence="4">
    <location>
        <begin position="154"/>
        <end position="345"/>
    </location>
</feature>
<dbReference type="PANTHER" id="PTHR30349:SF41">
    <property type="entry name" value="INTEGRASE_RECOMBINASE PROTEIN MJ0367-RELATED"/>
    <property type="match status" value="1"/>
</dbReference>
<dbReference type="InterPro" id="IPR050090">
    <property type="entry name" value="Tyrosine_recombinase_XerCD"/>
</dbReference>
<protein>
    <submittedName>
        <fullName evidence="5">Recombinase XerC</fullName>
    </submittedName>
</protein>
<dbReference type="Proteomes" id="UP000190037">
    <property type="component" value="Unassembled WGS sequence"/>
</dbReference>
<dbReference type="SUPFAM" id="SSF56349">
    <property type="entry name" value="DNA breaking-rejoining enzymes"/>
    <property type="match status" value="1"/>
</dbReference>
<keyword evidence="6" id="KW-1185">Reference proteome</keyword>
<dbReference type="Pfam" id="PF00589">
    <property type="entry name" value="Phage_integrase"/>
    <property type="match status" value="1"/>
</dbReference>
<dbReference type="AlphaFoldDB" id="A0A1T3P766"/>
<dbReference type="Gene3D" id="1.10.150.130">
    <property type="match status" value="1"/>
</dbReference>
<evidence type="ECO:0000256" key="1">
    <source>
        <dbReference type="ARBA" id="ARBA00008857"/>
    </source>
</evidence>
<dbReference type="GO" id="GO:0015074">
    <property type="term" value="P:DNA integration"/>
    <property type="evidence" value="ECO:0007669"/>
    <property type="project" value="InterPro"/>
</dbReference>
<dbReference type="InterPro" id="IPR011010">
    <property type="entry name" value="DNA_brk_join_enz"/>
</dbReference>
<comment type="similarity">
    <text evidence="1">Belongs to the 'phage' integrase family.</text>
</comment>
<dbReference type="PANTHER" id="PTHR30349">
    <property type="entry name" value="PHAGE INTEGRASE-RELATED"/>
    <property type="match status" value="1"/>
</dbReference>
<dbReference type="InterPro" id="IPR010998">
    <property type="entry name" value="Integrase_recombinase_N"/>
</dbReference>
<dbReference type="InterPro" id="IPR013762">
    <property type="entry name" value="Integrase-like_cat_sf"/>
</dbReference>
<keyword evidence="3" id="KW-0233">DNA recombination</keyword>
<name>A0A1T3P766_9ACTN</name>
<evidence type="ECO:0000259" key="4">
    <source>
        <dbReference type="PROSITE" id="PS51898"/>
    </source>
</evidence>
<evidence type="ECO:0000313" key="5">
    <source>
        <dbReference type="EMBL" id="OPC84916.1"/>
    </source>
</evidence>
<dbReference type="CDD" id="cd00397">
    <property type="entry name" value="DNA_BRE_C"/>
    <property type="match status" value="1"/>
</dbReference>
<dbReference type="Gene3D" id="1.10.443.10">
    <property type="entry name" value="Intergrase catalytic core"/>
    <property type="match status" value="1"/>
</dbReference>
<evidence type="ECO:0000256" key="2">
    <source>
        <dbReference type="ARBA" id="ARBA00023125"/>
    </source>
</evidence>